<comment type="caution">
    <text evidence="1">The sequence shown here is derived from an EMBL/GenBank/DDBJ whole genome shotgun (WGS) entry which is preliminary data.</text>
</comment>
<evidence type="ECO:0000313" key="2">
    <source>
        <dbReference type="Proteomes" id="UP000297597"/>
    </source>
</evidence>
<dbReference type="RefSeq" id="WP_134214036.1">
    <property type="nucleotide sequence ID" value="NZ_QFFZ01000023.1"/>
</dbReference>
<keyword evidence="2" id="KW-1185">Reference proteome</keyword>
<gene>
    <name evidence="1" type="ORF">Pmgp_02204</name>
</gene>
<dbReference type="Proteomes" id="UP000297597">
    <property type="component" value="Unassembled WGS sequence"/>
</dbReference>
<dbReference type="AlphaFoldDB" id="A0A4Y7RNQ7"/>
<evidence type="ECO:0008006" key="3">
    <source>
        <dbReference type="Google" id="ProtNLM"/>
    </source>
</evidence>
<name>A0A4Y7RNQ7_9FIRM</name>
<organism evidence="1 2">
    <name type="scientific">Pelotomaculum propionicicum</name>
    <dbReference type="NCBI Taxonomy" id="258475"/>
    <lineage>
        <taxon>Bacteria</taxon>
        <taxon>Bacillati</taxon>
        <taxon>Bacillota</taxon>
        <taxon>Clostridia</taxon>
        <taxon>Eubacteriales</taxon>
        <taxon>Desulfotomaculaceae</taxon>
        <taxon>Pelotomaculum</taxon>
    </lineage>
</organism>
<proteinExistence type="predicted"/>
<dbReference type="OrthoDB" id="1811432at2"/>
<accession>A0A4Y7RNQ7</accession>
<dbReference type="EMBL" id="QFFZ01000023">
    <property type="protein sequence ID" value="TEB10624.1"/>
    <property type="molecule type" value="Genomic_DNA"/>
</dbReference>
<sequence>MILKVDPVIDRQISANCLKPYHGHPGGCPNYGRKKGCPPGAPLFSDFMDLTKPVYAIINVIPLHAGSDAFSSHALEKKSFKEEITSFLREHRGYHVTTCPEAMGVDITKTLAGAGFKLEWPPQNYVCQVALAGLRNIKEIKSKS</sequence>
<reference evidence="1 2" key="1">
    <citation type="journal article" date="2018" name="Environ. Microbiol.">
        <title>Novel energy conservation strategies and behaviour of Pelotomaculum schinkii driving syntrophic propionate catabolism.</title>
        <authorList>
            <person name="Hidalgo-Ahumada C.A.P."/>
            <person name="Nobu M.K."/>
            <person name="Narihiro T."/>
            <person name="Tamaki H."/>
            <person name="Liu W.T."/>
            <person name="Kamagata Y."/>
            <person name="Stams A.J.M."/>
            <person name="Imachi H."/>
            <person name="Sousa D.Z."/>
        </authorList>
    </citation>
    <scope>NUCLEOTIDE SEQUENCE [LARGE SCALE GENOMIC DNA]</scope>
    <source>
        <strain evidence="1 2">MGP</strain>
    </source>
</reference>
<protein>
    <recommendedName>
        <fullName evidence="3">DUF2284 domain-containing protein</fullName>
    </recommendedName>
</protein>
<evidence type="ECO:0000313" key="1">
    <source>
        <dbReference type="EMBL" id="TEB10624.1"/>
    </source>
</evidence>